<reference evidence="2" key="1">
    <citation type="submission" date="2018-06" db="EMBL/GenBank/DDBJ databases">
        <authorList>
            <person name="Zhirakovskaya E."/>
        </authorList>
    </citation>
    <scope>NUCLEOTIDE SEQUENCE</scope>
</reference>
<dbReference type="AlphaFoldDB" id="A0A3B0Y415"/>
<accession>A0A3B0Y415</accession>
<feature type="transmembrane region" description="Helical" evidence="1">
    <location>
        <begin position="91"/>
        <end position="116"/>
    </location>
</feature>
<protein>
    <submittedName>
        <fullName evidence="2">Uncharacterized protein</fullName>
    </submittedName>
</protein>
<evidence type="ECO:0000313" key="2">
    <source>
        <dbReference type="EMBL" id="VAW71143.1"/>
    </source>
</evidence>
<evidence type="ECO:0000256" key="1">
    <source>
        <dbReference type="SAM" id="Phobius"/>
    </source>
</evidence>
<name>A0A3B0Y415_9ZZZZ</name>
<gene>
    <name evidence="2" type="ORF">MNBD_GAMMA12-1286</name>
</gene>
<feature type="transmembrane region" description="Helical" evidence="1">
    <location>
        <begin position="27"/>
        <end position="43"/>
    </location>
</feature>
<sequence>MNKLFLALLFSALSISTHLVVINSNCLIVLPIAGFIWGYIFGSDIKFDQNARFNGLLNTTFIGFIISLLIILTVTIYVLTGISSDYSIYTVFYLALVIFPVNIVGSVALWLLFYLFKKRTISC</sequence>
<keyword evidence="1" id="KW-0472">Membrane</keyword>
<proteinExistence type="predicted"/>
<keyword evidence="1" id="KW-1133">Transmembrane helix</keyword>
<organism evidence="2">
    <name type="scientific">hydrothermal vent metagenome</name>
    <dbReference type="NCBI Taxonomy" id="652676"/>
    <lineage>
        <taxon>unclassified sequences</taxon>
        <taxon>metagenomes</taxon>
        <taxon>ecological metagenomes</taxon>
    </lineage>
</organism>
<dbReference type="EMBL" id="UOFL01000010">
    <property type="protein sequence ID" value="VAW71143.1"/>
    <property type="molecule type" value="Genomic_DNA"/>
</dbReference>
<feature type="transmembrane region" description="Helical" evidence="1">
    <location>
        <begin position="55"/>
        <end position="79"/>
    </location>
</feature>
<keyword evidence="1" id="KW-0812">Transmembrane</keyword>